<evidence type="ECO:0000313" key="3">
    <source>
        <dbReference type="EMBL" id="SVE41620.1"/>
    </source>
</evidence>
<reference evidence="3" key="1">
    <citation type="submission" date="2018-05" db="EMBL/GenBank/DDBJ databases">
        <authorList>
            <person name="Lanie J.A."/>
            <person name="Ng W.-L."/>
            <person name="Kazmierczak K.M."/>
            <person name="Andrzejewski T.M."/>
            <person name="Davidsen T.M."/>
            <person name="Wayne K.J."/>
            <person name="Tettelin H."/>
            <person name="Glass J.I."/>
            <person name="Rusch D."/>
            <person name="Podicherti R."/>
            <person name="Tsui H.-C.T."/>
            <person name="Winkler M.E."/>
        </authorList>
    </citation>
    <scope>NUCLEOTIDE SEQUENCE</scope>
</reference>
<dbReference type="AlphaFoldDB" id="A0A383DBC7"/>
<evidence type="ECO:0000256" key="1">
    <source>
        <dbReference type="ARBA" id="ARBA00001917"/>
    </source>
</evidence>
<dbReference type="InterPro" id="IPR000262">
    <property type="entry name" value="FMN-dep_DH"/>
</dbReference>
<protein>
    <recommendedName>
        <fullName evidence="2">FMN-dependent dehydrogenase domain-containing protein</fullName>
    </recommendedName>
</protein>
<organism evidence="3">
    <name type="scientific">marine metagenome</name>
    <dbReference type="NCBI Taxonomy" id="408172"/>
    <lineage>
        <taxon>unclassified sequences</taxon>
        <taxon>metagenomes</taxon>
        <taxon>ecological metagenomes</taxon>
    </lineage>
</organism>
<name>A0A383DBC7_9ZZZZ</name>
<dbReference type="GO" id="GO:0016491">
    <property type="term" value="F:oxidoreductase activity"/>
    <property type="evidence" value="ECO:0007669"/>
    <property type="project" value="InterPro"/>
</dbReference>
<dbReference type="Pfam" id="PF01070">
    <property type="entry name" value="FMN_dh"/>
    <property type="match status" value="1"/>
</dbReference>
<gene>
    <name evidence="3" type="ORF">METZ01_LOCUS494474</name>
</gene>
<feature type="domain" description="FMN-dependent dehydrogenase" evidence="2">
    <location>
        <begin position="16"/>
        <end position="55"/>
    </location>
</feature>
<feature type="non-terminal residue" evidence="3">
    <location>
        <position position="56"/>
    </location>
</feature>
<accession>A0A383DBC7</accession>
<dbReference type="Gene3D" id="3.20.20.70">
    <property type="entry name" value="Aldolase class I"/>
    <property type="match status" value="1"/>
</dbReference>
<dbReference type="SUPFAM" id="SSF51395">
    <property type="entry name" value="FMN-linked oxidoreductases"/>
    <property type="match status" value="1"/>
</dbReference>
<comment type="cofactor">
    <cofactor evidence="1">
        <name>FMN</name>
        <dbReference type="ChEBI" id="CHEBI:58210"/>
    </cofactor>
</comment>
<sequence>MNLKDCNNVEDFRKLAKKKLPAPIFHYIDGGSDDEVTLKRNTESFNKCDLVPNVLN</sequence>
<evidence type="ECO:0000259" key="2">
    <source>
        <dbReference type="Pfam" id="PF01070"/>
    </source>
</evidence>
<dbReference type="EMBL" id="UINC01215768">
    <property type="protein sequence ID" value="SVE41620.1"/>
    <property type="molecule type" value="Genomic_DNA"/>
</dbReference>
<dbReference type="InterPro" id="IPR013785">
    <property type="entry name" value="Aldolase_TIM"/>
</dbReference>
<proteinExistence type="predicted"/>